<comment type="caution">
    <text evidence="1">The sequence shown here is derived from an EMBL/GenBank/DDBJ whole genome shotgun (WGS) entry which is preliminary data.</text>
</comment>
<protein>
    <recommendedName>
        <fullName evidence="3">Dinitrogenase iron-molybdenum cofactor biosynthesis domain-containing protein</fullName>
    </recommendedName>
</protein>
<dbReference type="Proteomes" id="UP000440125">
    <property type="component" value="Unassembled WGS sequence"/>
</dbReference>
<accession>A0A6A9QE69</accession>
<proteinExistence type="predicted"/>
<keyword evidence="2" id="KW-1185">Reference proteome</keyword>
<dbReference type="OrthoDB" id="42183at2157"/>
<organism evidence="1 2">
    <name type="scientific">Acidianus infernus</name>
    <dbReference type="NCBI Taxonomy" id="12915"/>
    <lineage>
        <taxon>Archaea</taxon>
        <taxon>Thermoproteota</taxon>
        <taxon>Thermoprotei</taxon>
        <taxon>Sulfolobales</taxon>
        <taxon>Sulfolobaceae</taxon>
        <taxon>Acidianus</taxon>
    </lineage>
</organism>
<sequence>MIICTTVNDSMKFEIFSKAKYLVLMNENGEIIEKRNNPALNSPMKRPAVAKECVELKASTVIAPHGSLCFPSYRILKKAGIKMLIANPGEDLRSSNLKEVNMKEVIYSSFLAMKERITEH</sequence>
<dbReference type="InterPro" id="IPR036105">
    <property type="entry name" value="DiNase_FeMo-co_biosyn_sf"/>
</dbReference>
<evidence type="ECO:0000313" key="2">
    <source>
        <dbReference type="Proteomes" id="UP000440125"/>
    </source>
</evidence>
<dbReference type="EMBL" id="WFIY01000004">
    <property type="protein sequence ID" value="MUM65089.1"/>
    <property type="molecule type" value="Genomic_DNA"/>
</dbReference>
<dbReference type="SUPFAM" id="SSF53146">
    <property type="entry name" value="Nitrogenase accessory factor-like"/>
    <property type="match status" value="1"/>
</dbReference>
<name>A0A6A9QE69_ACIIN</name>
<reference evidence="1 2" key="1">
    <citation type="submission" date="2019-10" db="EMBL/GenBank/DDBJ databases">
        <title>Genome Sequences from Six Type Strain Members of the Archaeal Family Sulfolobaceae: Acidianus ambivalens, Acidianus infernus, Metallosphaera prunae, Stygiolobus azoricus, Sulfolobus metallicus, and Sulfurisphaera ohwakuensis.</title>
        <authorList>
            <person name="Counts J.A."/>
            <person name="Kelly R.M."/>
        </authorList>
    </citation>
    <scope>NUCLEOTIDE SEQUENCE [LARGE SCALE GENOMIC DNA]</scope>
    <source>
        <strain evidence="1 2">DSM 3191</strain>
    </source>
</reference>
<dbReference type="AlphaFoldDB" id="A0A6A9QE69"/>
<dbReference type="RefSeq" id="WP_155863488.1">
    <property type="nucleotide sequence ID" value="NZ_WFIY01000004.1"/>
</dbReference>
<evidence type="ECO:0008006" key="3">
    <source>
        <dbReference type="Google" id="ProtNLM"/>
    </source>
</evidence>
<evidence type="ECO:0000313" key="1">
    <source>
        <dbReference type="EMBL" id="MUM65089.1"/>
    </source>
</evidence>
<gene>
    <name evidence="1" type="ORF">D1867_07530</name>
</gene>